<name>A0ABV9Y2U1_9PSEU</name>
<evidence type="ECO:0000313" key="2">
    <source>
        <dbReference type="Proteomes" id="UP001595833"/>
    </source>
</evidence>
<protein>
    <recommendedName>
        <fullName evidence="3">DUF3800 domain-containing protein</fullName>
    </recommendedName>
</protein>
<comment type="caution">
    <text evidence="1">The sequence shown here is derived from an EMBL/GenBank/DDBJ whole genome shotgun (WGS) entry which is preliminary data.</text>
</comment>
<dbReference type="Proteomes" id="UP001595833">
    <property type="component" value="Unassembled WGS sequence"/>
</dbReference>
<accession>A0ABV9Y2U1</accession>
<keyword evidence="2" id="KW-1185">Reference proteome</keyword>
<reference evidence="2" key="1">
    <citation type="journal article" date="2019" name="Int. J. Syst. Evol. Microbiol.">
        <title>The Global Catalogue of Microorganisms (GCM) 10K type strain sequencing project: providing services to taxonomists for standard genome sequencing and annotation.</title>
        <authorList>
            <consortium name="The Broad Institute Genomics Platform"/>
            <consortium name="The Broad Institute Genome Sequencing Center for Infectious Disease"/>
            <person name="Wu L."/>
            <person name="Ma J."/>
        </authorList>
    </citation>
    <scope>NUCLEOTIDE SEQUENCE [LARGE SCALE GENOMIC DNA]</scope>
    <source>
        <strain evidence="2">KCTC 12848</strain>
    </source>
</reference>
<proteinExistence type="predicted"/>
<evidence type="ECO:0000313" key="1">
    <source>
        <dbReference type="EMBL" id="MFC5056940.1"/>
    </source>
</evidence>
<sequence length="175" mass="19638">MRAFVDVSRRNDTYYLGAALVDPRHLAVLRKRLRELLLPGQRELHFQREKPQRRKVVLSGLVKLGVRVDIYRADCRRGEERARQVCPTGLVDDLLDGEAHRRVLDSRAGRDELDAHTVRVAMGKHARDTGLTYEHFDSTGDPCCGWPTSPCGATARAVTGRAAPMIGSVIRLDQL</sequence>
<dbReference type="RefSeq" id="WP_344034681.1">
    <property type="nucleotide sequence ID" value="NZ_BAAAKE010000001.1"/>
</dbReference>
<gene>
    <name evidence="1" type="ORF">ACFPFM_24735</name>
</gene>
<evidence type="ECO:0008006" key="3">
    <source>
        <dbReference type="Google" id="ProtNLM"/>
    </source>
</evidence>
<dbReference type="EMBL" id="JBHSJB010000023">
    <property type="protein sequence ID" value="MFC5056940.1"/>
    <property type="molecule type" value="Genomic_DNA"/>
</dbReference>
<organism evidence="1 2">
    <name type="scientific">Saccharothrix xinjiangensis</name>
    <dbReference type="NCBI Taxonomy" id="204798"/>
    <lineage>
        <taxon>Bacteria</taxon>
        <taxon>Bacillati</taxon>
        <taxon>Actinomycetota</taxon>
        <taxon>Actinomycetes</taxon>
        <taxon>Pseudonocardiales</taxon>
        <taxon>Pseudonocardiaceae</taxon>
        <taxon>Saccharothrix</taxon>
    </lineage>
</organism>